<dbReference type="OrthoDB" id="8954631at2"/>
<dbReference type="Gene3D" id="3.40.190.290">
    <property type="match status" value="1"/>
</dbReference>
<evidence type="ECO:0000256" key="2">
    <source>
        <dbReference type="ARBA" id="ARBA00023015"/>
    </source>
</evidence>
<keyword evidence="4" id="KW-0804">Transcription</keyword>
<evidence type="ECO:0000313" key="6">
    <source>
        <dbReference type="EMBL" id="RXN84402.1"/>
    </source>
</evidence>
<evidence type="ECO:0000256" key="4">
    <source>
        <dbReference type="ARBA" id="ARBA00023163"/>
    </source>
</evidence>
<dbReference type="PROSITE" id="PS50931">
    <property type="entry name" value="HTH_LYSR"/>
    <property type="match status" value="1"/>
</dbReference>
<comment type="similarity">
    <text evidence="1">Belongs to the LysR transcriptional regulatory family.</text>
</comment>
<name>A0A4Q1HDV8_9BURK</name>
<sequence>MTGSRMNESPKTPLKTPLNEDLRVFLAVARKASFVAAANALGMSPAYVTKRVTTLERTLGVTLLHRTTRRVAVTDQGERVMARAQRILDDLNELVEDLGVTRQAPRGSLRLCSSFGFGRQVVAPAIADLARHHPALQLRLDLFDRLVDITAEGYDIDVRVGDTIAQHLIARRLAPNRRILCASPAYLARAGTPRGLADLAGHDCLVIKERDHPFGVWRLRSRHGEQIAKVSGPLSSNNGEVVARWAVEGHGIFLRSMWNVAPLLAAGTLVQVLPDWYQEANIWAVYPPRLDGSAKVRVCVEWLQQALAPAASG</sequence>
<dbReference type="InterPro" id="IPR005119">
    <property type="entry name" value="LysR_subst-bd"/>
</dbReference>
<gene>
    <name evidence="6" type="ORF">C7R54_23710</name>
</gene>
<dbReference type="EMBL" id="PYAL01000008">
    <property type="protein sequence ID" value="RXN84402.1"/>
    <property type="molecule type" value="Genomic_DNA"/>
</dbReference>
<evidence type="ECO:0000256" key="3">
    <source>
        <dbReference type="ARBA" id="ARBA00023125"/>
    </source>
</evidence>
<evidence type="ECO:0000313" key="7">
    <source>
        <dbReference type="Proteomes" id="UP000290849"/>
    </source>
</evidence>
<dbReference type="InterPro" id="IPR000847">
    <property type="entry name" value="LysR_HTH_N"/>
</dbReference>
<evidence type="ECO:0000256" key="1">
    <source>
        <dbReference type="ARBA" id="ARBA00009437"/>
    </source>
</evidence>
<dbReference type="GO" id="GO:0003700">
    <property type="term" value="F:DNA-binding transcription factor activity"/>
    <property type="evidence" value="ECO:0007669"/>
    <property type="project" value="InterPro"/>
</dbReference>
<dbReference type="PANTHER" id="PTHR30537:SF5">
    <property type="entry name" value="HTH-TYPE TRANSCRIPTIONAL ACTIVATOR TTDR-RELATED"/>
    <property type="match status" value="1"/>
</dbReference>
<dbReference type="InterPro" id="IPR036388">
    <property type="entry name" value="WH-like_DNA-bd_sf"/>
</dbReference>
<dbReference type="CDD" id="cd08479">
    <property type="entry name" value="PBP2_CrgA_like_9"/>
    <property type="match status" value="1"/>
</dbReference>
<dbReference type="GO" id="GO:0006351">
    <property type="term" value="P:DNA-templated transcription"/>
    <property type="evidence" value="ECO:0007669"/>
    <property type="project" value="TreeGrafter"/>
</dbReference>
<dbReference type="InterPro" id="IPR058163">
    <property type="entry name" value="LysR-type_TF_proteobact-type"/>
</dbReference>
<accession>A0A4Q1HDV8</accession>
<dbReference type="SUPFAM" id="SSF53850">
    <property type="entry name" value="Periplasmic binding protein-like II"/>
    <property type="match status" value="1"/>
</dbReference>
<protein>
    <submittedName>
        <fullName evidence="6">LysR family transcriptional regulator</fullName>
    </submittedName>
</protein>
<dbReference type="Proteomes" id="UP000290849">
    <property type="component" value="Unassembled WGS sequence"/>
</dbReference>
<dbReference type="FunFam" id="1.10.10.10:FF:000001">
    <property type="entry name" value="LysR family transcriptional regulator"/>
    <property type="match status" value="1"/>
</dbReference>
<dbReference type="FunFam" id="3.40.190.290:FF:000001">
    <property type="entry name" value="Transcriptional regulator, LysR family"/>
    <property type="match status" value="1"/>
</dbReference>
<organism evidence="6 7">
    <name type="scientific">Achromobacter aloeverae</name>
    <dbReference type="NCBI Taxonomy" id="1750518"/>
    <lineage>
        <taxon>Bacteria</taxon>
        <taxon>Pseudomonadati</taxon>
        <taxon>Pseudomonadota</taxon>
        <taxon>Betaproteobacteria</taxon>
        <taxon>Burkholderiales</taxon>
        <taxon>Alcaligenaceae</taxon>
        <taxon>Achromobacter</taxon>
    </lineage>
</organism>
<dbReference type="InterPro" id="IPR036390">
    <property type="entry name" value="WH_DNA-bd_sf"/>
</dbReference>
<dbReference type="GO" id="GO:0043565">
    <property type="term" value="F:sequence-specific DNA binding"/>
    <property type="evidence" value="ECO:0007669"/>
    <property type="project" value="TreeGrafter"/>
</dbReference>
<dbReference type="PANTHER" id="PTHR30537">
    <property type="entry name" value="HTH-TYPE TRANSCRIPTIONAL REGULATOR"/>
    <property type="match status" value="1"/>
</dbReference>
<dbReference type="Pfam" id="PF03466">
    <property type="entry name" value="LysR_substrate"/>
    <property type="match status" value="1"/>
</dbReference>
<dbReference type="Pfam" id="PF00126">
    <property type="entry name" value="HTH_1"/>
    <property type="match status" value="1"/>
</dbReference>
<dbReference type="AlphaFoldDB" id="A0A4Q1HDV8"/>
<keyword evidence="2" id="KW-0805">Transcription regulation</keyword>
<comment type="caution">
    <text evidence="6">The sequence shown here is derived from an EMBL/GenBank/DDBJ whole genome shotgun (WGS) entry which is preliminary data.</text>
</comment>
<proteinExistence type="inferred from homology"/>
<dbReference type="Gene3D" id="1.10.10.10">
    <property type="entry name" value="Winged helix-like DNA-binding domain superfamily/Winged helix DNA-binding domain"/>
    <property type="match status" value="1"/>
</dbReference>
<keyword evidence="7" id="KW-1185">Reference proteome</keyword>
<evidence type="ECO:0000259" key="5">
    <source>
        <dbReference type="PROSITE" id="PS50931"/>
    </source>
</evidence>
<dbReference type="SUPFAM" id="SSF46785">
    <property type="entry name" value="Winged helix' DNA-binding domain"/>
    <property type="match status" value="1"/>
</dbReference>
<feature type="domain" description="HTH lysR-type" evidence="5">
    <location>
        <begin position="17"/>
        <end position="74"/>
    </location>
</feature>
<reference evidence="6 7" key="1">
    <citation type="journal article" date="2017" name="Int. J. Syst. Evol. Microbiol.">
        <title>Achromobacter aloeverae sp. nov., isolated from the root of Aloe vera (L.) Burm.f.</title>
        <authorList>
            <person name="Kuncharoen N."/>
            <person name="Muramatsu Y."/>
            <person name="Shibata C."/>
            <person name="Kamakura Y."/>
            <person name="Nakagawa Y."/>
            <person name="Tanasupawat S."/>
        </authorList>
    </citation>
    <scope>NUCLEOTIDE SEQUENCE [LARGE SCALE GENOMIC DNA]</scope>
    <source>
        <strain evidence="6 7">AVA-1</strain>
    </source>
</reference>
<keyword evidence="3" id="KW-0238">DNA-binding</keyword>